<dbReference type="PROSITE" id="PS51257">
    <property type="entry name" value="PROKAR_LIPOPROTEIN"/>
    <property type="match status" value="1"/>
</dbReference>
<keyword evidence="1" id="KW-0732">Signal</keyword>
<dbReference type="SUPFAM" id="SSF53850">
    <property type="entry name" value="Periplasmic binding protein-like II"/>
    <property type="match status" value="1"/>
</dbReference>
<reference evidence="3" key="1">
    <citation type="submission" date="2023-06" db="EMBL/GenBank/DDBJ databases">
        <title>Genome-scale phylogeny and comparative genomics of the fungal order Sordariales.</title>
        <authorList>
            <consortium name="Lawrence Berkeley National Laboratory"/>
            <person name="Hensen N."/>
            <person name="Bonometti L."/>
            <person name="Westerberg I."/>
            <person name="Brannstrom I.O."/>
            <person name="Guillou S."/>
            <person name="Cros-Aarteil S."/>
            <person name="Calhoun S."/>
            <person name="Haridas S."/>
            <person name="Kuo A."/>
            <person name="Mondo S."/>
            <person name="Pangilinan J."/>
            <person name="Riley R."/>
            <person name="Labutti K."/>
            <person name="Andreopoulos B."/>
            <person name="Lipzen A."/>
            <person name="Chen C."/>
            <person name="Yanf M."/>
            <person name="Daum C."/>
            <person name="Ng V."/>
            <person name="Clum A."/>
            <person name="Steindorff A."/>
            <person name="Ohm R."/>
            <person name="Martin F."/>
            <person name="Silar P."/>
            <person name="Natvig D."/>
            <person name="Lalanne C."/>
            <person name="Gautier V."/>
            <person name="Ament-Velasquez S.L."/>
            <person name="Kruys A."/>
            <person name="Hutchinson M.I."/>
            <person name="Powell A.J."/>
            <person name="Barry K."/>
            <person name="Miller A.N."/>
            <person name="Grigoriev I.V."/>
            <person name="Debuchy R."/>
            <person name="Gladieux P."/>
            <person name="Thoren M.H."/>
            <person name="Johannesson H."/>
        </authorList>
    </citation>
    <scope>NUCLEOTIDE SEQUENCE</scope>
    <source>
        <strain evidence="3">8032-3</strain>
    </source>
</reference>
<dbReference type="PANTHER" id="PTHR30024">
    <property type="entry name" value="ALIPHATIC SULFONATES-BINDING PROTEIN-RELATED"/>
    <property type="match status" value="1"/>
</dbReference>
<sequence length="333" mass="36864">MKQFSLLAVGLGLILPSSFISCLTIAAYETTIEHTPLRVALEDYWTGPQSQFTHAGVVDMVGNSSIDLAGNAETQALRNYATNKDLRIIYTIVEVFYRIVANRQSVSSAKDLRGKKIGTMLNTSAQYFIQQLLANEGLSETDYTIVAGDLCNAEPCGNGTLPYMLVNGEISAIGYWEPTIELAARELGDDAIIFEDPSAYREIYNLHTTTEKLQDPTTRAEIVDFVRALHQAQHLYTTDPESVLPRITNATDVPVDILEAVWHDHNWNTTLTPNMLSILVKEDQWLAGLMGRDPMTEEELAPLIDPSILDEALGLHNGTGPCIRHSRSAKRQS</sequence>
<dbReference type="RefSeq" id="XP_060281470.1">
    <property type="nucleotide sequence ID" value="XM_060422389.1"/>
</dbReference>
<evidence type="ECO:0000313" key="4">
    <source>
        <dbReference type="Proteomes" id="UP001244011"/>
    </source>
</evidence>
<comment type="caution">
    <text evidence="3">The sequence shown here is derived from an EMBL/GenBank/DDBJ whole genome shotgun (WGS) entry which is preliminary data.</text>
</comment>
<dbReference type="Pfam" id="PF09084">
    <property type="entry name" value="NMT1"/>
    <property type="match status" value="1"/>
</dbReference>
<evidence type="ECO:0000259" key="2">
    <source>
        <dbReference type="Pfam" id="PF09084"/>
    </source>
</evidence>
<feature type="signal peptide" evidence="1">
    <location>
        <begin position="1"/>
        <end position="22"/>
    </location>
</feature>
<feature type="domain" description="SsuA/THI5-like" evidence="2">
    <location>
        <begin position="55"/>
        <end position="241"/>
    </location>
</feature>
<protein>
    <recommendedName>
        <fullName evidence="2">SsuA/THI5-like domain-containing protein</fullName>
    </recommendedName>
</protein>
<dbReference type="InterPro" id="IPR015168">
    <property type="entry name" value="SsuA/THI5"/>
</dbReference>
<dbReference type="AlphaFoldDB" id="A0AAJ0BWH7"/>
<keyword evidence="4" id="KW-1185">Reference proteome</keyword>
<accession>A0AAJ0BWH7</accession>
<gene>
    <name evidence="3" type="ORF">QBC33DRAFT_175601</name>
</gene>
<organism evidence="3 4">
    <name type="scientific">Phialemonium atrogriseum</name>
    <dbReference type="NCBI Taxonomy" id="1093897"/>
    <lineage>
        <taxon>Eukaryota</taxon>
        <taxon>Fungi</taxon>
        <taxon>Dikarya</taxon>
        <taxon>Ascomycota</taxon>
        <taxon>Pezizomycotina</taxon>
        <taxon>Sordariomycetes</taxon>
        <taxon>Sordariomycetidae</taxon>
        <taxon>Cephalothecales</taxon>
        <taxon>Cephalothecaceae</taxon>
        <taxon>Phialemonium</taxon>
    </lineage>
</organism>
<dbReference type="GeneID" id="85305576"/>
<dbReference type="PANTHER" id="PTHR30024:SF42">
    <property type="entry name" value="ALIPHATIC SULFONATES-BINDING PROTEIN-RELATED"/>
    <property type="match status" value="1"/>
</dbReference>
<dbReference type="Proteomes" id="UP001244011">
    <property type="component" value="Unassembled WGS sequence"/>
</dbReference>
<proteinExistence type="predicted"/>
<dbReference type="EMBL" id="MU839016">
    <property type="protein sequence ID" value="KAK1765257.1"/>
    <property type="molecule type" value="Genomic_DNA"/>
</dbReference>
<feature type="chain" id="PRO_5042543209" description="SsuA/THI5-like domain-containing protein" evidence="1">
    <location>
        <begin position="23"/>
        <end position="333"/>
    </location>
</feature>
<name>A0AAJ0BWH7_9PEZI</name>
<evidence type="ECO:0000313" key="3">
    <source>
        <dbReference type="EMBL" id="KAK1765257.1"/>
    </source>
</evidence>
<evidence type="ECO:0000256" key="1">
    <source>
        <dbReference type="SAM" id="SignalP"/>
    </source>
</evidence>
<dbReference type="Gene3D" id="3.40.190.10">
    <property type="entry name" value="Periplasmic binding protein-like II"/>
    <property type="match status" value="1"/>
</dbReference>